<evidence type="ECO:0000256" key="2">
    <source>
        <dbReference type="SAM" id="MobiDB-lite"/>
    </source>
</evidence>
<dbReference type="Pfam" id="PF10551">
    <property type="entry name" value="MULE"/>
    <property type="match status" value="1"/>
</dbReference>
<dbReference type="VEuPathDB" id="FungiDB:RhiirFUN_012272"/>
<dbReference type="InterPro" id="IPR004330">
    <property type="entry name" value="FAR1_DNA_bnd_dom"/>
</dbReference>
<feature type="compositionally biased region" description="Polar residues" evidence="2">
    <location>
        <begin position="746"/>
        <end position="760"/>
    </location>
</feature>
<comment type="caution">
    <text evidence="4">The sequence shown here is derived from an EMBL/GenBank/DDBJ whole genome shotgun (WGS) entry which is preliminary data.</text>
</comment>
<evidence type="ECO:0000256" key="1">
    <source>
        <dbReference type="PROSITE-ProRule" id="PRU00325"/>
    </source>
</evidence>
<sequence length="785" mass="91140">MLYEVSPFTEPTNHDDNSEEYVVKSVLGAKLKDYVGGFLLINTLIEIENGTRFHSMEIAVHFIEQYALQNNFAVFKHKSEKFPDGTCKKRVFKCDLGGRYTEKLLRPTLGKEKSKGTKKQGCMWQMNVNRRINSPIVTVMLFNNEHNHEILTDTIKFSTCYKNFTEEIMEQIEFYVVHGQCDAGTIRNLLQPKYPDRVFLTQDLGNAIQKIKQEKGLNNLGDAASLLMRLLELQVDDPAWLAAQAFIQDEKQESYEWLLRCCLEACEIPPLTFVTDADPAMIAAISTVFPETHHMQCLYHLYQNLPKNLRSCLGSPLYQEFLKDFRAIQRSHCESVFERRSAGIVEKYEAGKKYITTMLLNRKHTWVKCFTSRHFTVGTQSTQHVESENALIQKAVQSSFFLSQVQESIENRLEFELINNRYSIWKSSTLQYTQPFVIQTFFKDIDITMKKYLTQPIHDAHYKQMCQSVCYRTHQVPFSKISASDDDSFKPFFDKEVDDSIETPIEADEDRELDLKFLISMVNSDDILEIWKVSRYNFPKCYQHVILLNTGEYLCTCFMLVTHGIICRHFFKVFVETPKAYFHLVLIPKRWYKDEYITSSDISSSEIIMNSCQNDQNNTQITLEFTRKYTVNDLSESYSRQISQKQLKFGTLMGEAKKAIQFAIQDDDEELIQFIREYNKRREAQLIQAESIRQQEDLARRKMIANDNQVFHNTRGVLVDSNQIMDPLKHQPKGRPTTKRLKSSFEKSGSNKVKNGSEQAISGDKGRKCGLCGENGHYRNTCSKQ</sequence>
<reference evidence="4" key="1">
    <citation type="submission" date="2020-05" db="EMBL/GenBank/DDBJ databases">
        <authorList>
            <person name="Rincon C."/>
            <person name="Sanders R I."/>
            <person name="Robbins C."/>
            <person name="Chaturvedi A."/>
        </authorList>
    </citation>
    <scope>NUCLEOTIDE SEQUENCE</scope>
    <source>
        <strain evidence="4">CHB12</strain>
    </source>
</reference>
<feature type="compositionally biased region" description="Basic residues" evidence="2">
    <location>
        <begin position="730"/>
        <end position="742"/>
    </location>
</feature>
<dbReference type="InterPro" id="IPR018289">
    <property type="entry name" value="MULE_transposase_dom"/>
</dbReference>
<dbReference type="Pfam" id="PF03101">
    <property type="entry name" value="FAR1"/>
    <property type="match status" value="1"/>
</dbReference>
<keyword evidence="1" id="KW-0862">Zinc</keyword>
<gene>
    <name evidence="4" type="ORF">CHRIB12_LOCUS18747</name>
</gene>
<dbReference type="PROSITE" id="PS50966">
    <property type="entry name" value="ZF_SWIM"/>
    <property type="match status" value="1"/>
</dbReference>
<dbReference type="AlphaFoldDB" id="A0A915ZN58"/>
<evidence type="ECO:0000313" key="5">
    <source>
        <dbReference type="Proteomes" id="UP000684084"/>
    </source>
</evidence>
<dbReference type="PANTHER" id="PTHR47718">
    <property type="entry name" value="OS01G0519700 PROTEIN"/>
    <property type="match status" value="1"/>
</dbReference>
<organism evidence="4 5">
    <name type="scientific">Rhizophagus irregularis</name>
    <dbReference type="NCBI Taxonomy" id="588596"/>
    <lineage>
        <taxon>Eukaryota</taxon>
        <taxon>Fungi</taxon>
        <taxon>Fungi incertae sedis</taxon>
        <taxon>Mucoromycota</taxon>
        <taxon>Glomeromycotina</taxon>
        <taxon>Glomeromycetes</taxon>
        <taxon>Glomerales</taxon>
        <taxon>Glomeraceae</taxon>
        <taxon>Rhizophagus</taxon>
    </lineage>
</organism>
<dbReference type="GO" id="GO:0008270">
    <property type="term" value="F:zinc ion binding"/>
    <property type="evidence" value="ECO:0007669"/>
    <property type="project" value="UniProtKB-KW"/>
</dbReference>
<dbReference type="PANTHER" id="PTHR47718:SF7">
    <property type="entry name" value="PROTEIN FAR1-RELATED SEQUENCE"/>
    <property type="match status" value="1"/>
</dbReference>
<dbReference type="EMBL" id="CAGKOT010000050">
    <property type="protein sequence ID" value="CAB5384143.1"/>
    <property type="molecule type" value="Genomic_DNA"/>
</dbReference>
<dbReference type="OrthoDB" id="2363731at2759"/>
<protein>
    <recommendedName>
        <fullName evidence="3">SWIM-type domain-containing protein</fullName>
    </recommendedName>
</protein>
<dbReference type="VEuPathDB" id="FungiDB:RhiirFUN_012274"/>
<name>A0A915ZN58_9GLOM</name>
<accession>A0A915ZN58</accession>
<evidence type="ECO:0000313" key="4">
    <source>
        <dbReference type="EMBL" id="CAB5384143.1"/>
    </source>
</evidence>
<feature type="domain" description="SWIM-type" evidence="3">
    <location>
        <begin position="542"/>
        <end position="578"/>
    </location>
</feature>
<evidence type="ECO:0000259" key="3">
    <source>
        <dbReference type="PROSITE" id="PS50966"/>
    </source>
</evidence>
<keyword evidence="1" id="KW-0479">Metal-binding</keyword>
<proteinExistence type="predicted"/>
<dbReference type="Proteomes" id="UP000684084">
    <property type="component" value="Unassembled WGS sequence"/>
</dbReference>
<dbReference type="InterPro" id="IPR007527">
    <property type="entry name" value="Znf_SWIM"/>
</dbReference>
<keyword evidence="1" id="KW-0863">Zinc-finger</keyword>
<feature type="region of interest" description="Disordered" evidence="2">
    <location>
        <begin position="726"/>
        <end position="766"/>
    </location>
</feature>